<gene>
    <name evidence="2" type="ORF">AB0L03_18645</name>
</gene>
<dbReference type="RefSeq" id="WP_366088707.1">
    <property type="nucleotide sequence ID" value="NZ_JBFASG010000017.1"/>
</dbReference>
<organism evidence="2 3">
    <name type="scientific">Streptomyces roseoverticillatus</name>
    <dbReference type="NCBI Taxonomy" id="66429"/>
    <lineage>
        <taxon>Bacteria</taxon>
        <taxon>Bacillati</taxon>
        <taxon>Actinomycetota</taxon>
        <taxon>Actinomycetes</taxon>
        <taxon>Kitasatosporales</taxon>
        <taxon>Streptomycetaceae</taxon>
        <taxon>Streptomyces</taxon>
    </lineage>
</organism>
<dbReference type="Proteomes" id="UP001552479">
    <property type="component" value="Unassembled WGS sequence"/>
</dbReference>
<reference evidence="2 3" key="1">
    <citation type="submission" date="2024-06" db="EMBL/GenBank/DDBJ databases">
        <title>The Natural Products Discovery Center: Release of the First 8490 Sequenced Strains for Exploring Actinobacteria Biosynthetic Diversity.</title>
        <authorList>
            <person name="Kalkreuter E."/>
            <person name="Kautsar S.A."/>
            <person name="Yang D."/>
            <person name="Bader C.D."/>
            <person name="Teijaro C.N."/>
            <person name="Fluegel L."/>
            <person name="Davis C.M."/>
            <person name="Simpson J.R."/>
            <person name="Lauterbach L."/>
            <person name="Steele A.D."/>
            <person name="Gui C."/>
            <person name="Meng S."/>
            <person name="Li G."/>
            <person name="Viehrig K."/>
            <person name="Ye F."/>
            <person name="Su P."/>
            <person name="Kiefer A.F."/>
            <person name="Nichols A."/>
            <person name="Cepeda A.J."/>
            <person name="Yan W."/>
            <person name="Fan B."/>
            <person name="Jiang Y."/>
            <person name="Adhikari A."/>
            <person name="Zheng C.-J."/>
            <person name="Schuster L."/>
            <person name="Cowan T.M."/>
            <person name="Smanski M.J."/>
            <person name="Chevrette M.G."/>
            <person name="De Carvalho L.P.S."/>
            <person name="Shen B."/>
        </authorList>
    </citation>
    <scope>NUCLEOTIDE SEQUENCE [LARGE SCALE GENOMIC DNA]</scope>
    <source>
        <strain evidence="2 3">NPDC053791</strain>
    </source>
</reference>
<feature type="region of interest" description="Disordered" evidence="1">
    <location>
        <begin position="63"/>
        <end position="83"/>
    </location>
</feature>
<comment type="caution">
    <text evidence="2">The sequence shown here is derived from an EMBL/GenBank/DDBJ whole genome shotgun (WGS) entry which is preliminary data.</text>
</comment>
<name>A0ABV3IWJ2_9ACTN</name>
<protein>
    <submittedName>
        <fullName evidence="2">Uncharacterized protein</fullName>
    </submittedName>
</protein>
<accession>A0ABV3IWJ2</accession>
<keyword evidence="3" id="KW-1185">Reference proteome</keyword>
<dbReference type="EMBL" id="JBFASG010000017">
    <property type="protein sequence ID" value="MEV4924833.1"/>
    <property type="molecule type" value="Genomic_DNA"/>
</dbReference>
<evidence type="ECO:0000313" key="3">
    <source>
        <dbReference type="Proteomes" id="UP001552479"/>
    </source>
</evidence>
<evidence type="ECO:0000256" key="1">
    <source>
        <dbReference type="SAM" id="MobiDB-lite"/>
    </source>
</evidence>
<proteinExistence type="predicted"/>
<sequence>MQTPAEPPVALEEPACEVVGLRQAQQKHLPDVTLTTLRWVRANDLDLPASAGKKVTELLYQSRTSSGGPITGPARGRAAKTRLRRPAILLGSLQEDGQE</sequence>
<evidence type="ECO:0000313" key="2">
    <source>
        <dbReference type="EMBL" id="MEV4924833.1"/>
    </source>
</evidence>